<dbReference type="PRINTS" id="PR00344">
    <property type="entry name" value="BCTRLSENSOR"/>
</dbReference>
<evidence type="ECO:0000256" key="9">
    <source>
        <dbReference type="ARBA" id="ARBA00023012"/>
    </source>
</evidence>
<reference evidence="13 14" key="1">
    <citation type="submission" date="2022-12" db="EMBL/GenBank/DDBJ databases">
        <title>Hymenobacter canadensis sp. nov. isolated from lake water of the Cambridge Bay, Canada.</title>
        <authorList>
            <person name="Kim W.H."/>
            <person name="Lee Y.M."/>
        </authorList>
    </citation>
    <scope>NUCLEOTIDE SEQUENCE [LARGE SCALE GENOMIC DNA]</scope>
    <source>
        <strain evidence="13 14">PAMC 29467</strain>
    </source>
</reference>
<evidence type="ECO:0000256" key="5">
    <source>
        <dbReference type="ARBA" id="ARBA00022679"/>
    </source>
</evidence>
<evidence type="ECO:0000256" key="4">
    <source>
        <dbReference type="ARBA" id="ARBA00022553"/>
    </source>
</evidence>
<dbReference type="InterPro" id="IPR036097">
    <property type="entry name" value="HisK_dim/P_sf"/>
</dbReference>
<dbReference type="InterPro" id="IPR003661">
    <property type="entry name" value="HisK_dim/P_dom"/>
</dbReference>
<keyword evidence="4" id="KW-0597">Phosphoprotein</keyword>
<dbReference type="InterPro" id="IPR050351">
    <property type="entry name" value="BphY/WalK/GraS-like"/>
</dbReference>
<dbReference type="InterPro" id="IPR003660">
    <property type="entry name" value="HAMP_dom"/>
</dbReference>
<evidence type="ECO:0000256" key="8">
    <source>
        <dbReference type="ARBA" id="ARBA00022840"/>
    </source>
</evidence>
<dbReference type="Pfam" id="PF02518">
    <property type="entry name" value="HATPase_c"/>
    <property type="match status" value="1"/>
</dbReference>
<evidence type="ECO:0000259" key="12">
    <source>
        <dbReference type="PROSITE" id="PS50885"/>
    </source>
</evidence>
<evidence type="ECO:0000256" key="6">
    <source>
        <dbReference type="ARBA" id="ARBA00022741"/>
    </source>
</evidence>
<dbReference type="RefSeq" id="WP_269560840.1">
    <property type="nucleotide sequence ID" value="NZ_CP114767.1"/>
</dbReference>
<keyword evidence="13" id="KW-0548">Nucleotidyltransferase</keyword>
<dbReference type="PROSITE" id="PS50109">
    <property type="entry name" value="HIS_KIN"/>
    <property type="match status" value="1"/>
</dbReference>
<keyword evidence="7" id="KW-0418">Kinase</keyword>
<dbReference type="GO" id="GO:0016779">
    <property type="term" value="F:nucleotidyltransferase activity"/>
    <property type="evidence" value="ECO:0007669"/>
    <property type="project" value="UniProtKB-KW"/>
</dbReference>
<dbReference type="SUPFAM" id="SSF55874">
    <property type="entry name" value="ATPase domain of HSP90 chaperone/DNA topoisomerase II/histidine kinase"/>
    <property type="match status" value="1"/>
</dbReference>
<protein>
    <recommendedName>
        <fullName evidence="3">histidine kinase</fullName>
        <ecNumber evidence="3">2.7.13.3</ecNumber>
    </recommendedName>
</protein>
<keyword evidence="6" id="KW-0547">Nucleotide-binding</keyword>
<dbReference type="Gene3D" id="6.10.340.10">
    <property type="match status" value="1"/>
</dbReference>
<dbReference type="InterPro" id="IPR004358">
    <property type="entry name" value="Sig_transdc_His_kin-like_C"/>
</dbReference>
<name>A0ABY7LU83_9BACT</name>
<comment type="catalytic activity">
    <reaction evidence="1">
        <text>ATP + protein L-histidine = ADP + protein N-phospho-L-histidine.</text>
        <dbReference type="EC" id="2.7.13.3"/>
    </reaction>
</comment>
<feature type="domain" description="Histidine kinase" evidence="11">
    <location>
        <begin position="273"/>
        <end position="494"/>
    </location>
</feature>
<dbReference type="CDD" id="cd00075">
    <property type="entry name" value="HATPase"/>
    <property type="match status" value="1"/>
</dbReference>
<keyword evidence="10" id="KW-0812">Transmembrane</keyword>
<dbReference type="SMART" id="SM00387">
    <property type="entry name" value="HATPase_c"/>
    <property type="match status" value="1"/>
</dbReference>
<feature type="transmembrane region" description="Helical" evidence="10">
    <location>
        <begin position="12"/>
        <end position="33"/>
    </location>
</feature>
<keyword evidence="14" id="KW-1185">Reference proteome</keyword>
<dbReference type="InterPro" id="IPR036890">
    <property type="entry name" value="HATPase_C_sf"/>
</dbReference>
<feature type="transmembrane region" description="Helical" evidence="10">
    <location>
        <begin position="185"/>
        <end position="207"/>
    </location>
</feature>
<dbReference type="EMBL" id="CP114767">
    <property type="protein sequence ID" value="WBA42790.1"/>
    <property type="molecule type" value="Genomic_DNA"/>
</dbReference>
<dbReference type="SMART" id="SM00388">
    <property type="entry name" value="HisKA"/>
    <property type="match status" value="1"/>
</dbReference>
<dbReference type="PANTHER" id="PTHR42878">
    <property type="entry name" value="TWO-COMPONENT HISTIDINE KINASE"/>
    <property type="match status" value="1"/>
</dbReference>
<keyword evidence="5" id="KW-0808">Transferase</keyword>
<gene>
    <name evidence="13" type="ORF">O3303_04330</name>
</gene>
<dbReference type="EC" id="2.7.13.3" evidence="3"/>
<dbReference type="PROSITE" id="PS50885">
    <property type="entry name" value="HAMP"/>
    <property type="match status" value="1"/>
</dbReference>
<sequence length="495" mass="53870">MKLLNLNSLQGRLSVLLGALLLAVSGVYVLLLAQSTDQYLAEELQRNNRSLAASVAQVLQIDSATNEIPQATLQRTFGAAMAINPSIKLYLVGLDGQILTSSAAPNEVKSARVAMPPVRAFLAGRQPLPIFGTDPRHPAVARPFSVVPLVTRTGRLHCYLYITLGGGPAPDAATSWRQSYIVGGLLRMLALAGAATLVLGVLLISLLTKNLHRLSAAVRRLHAGDYAARVEGIQPGDELAELAEAFNGMAARTEESVAALRRNDELRRELVANISHDLRTPLASIEGYTETILLRQHLLTEPERQSYLHTILKNTQSLKRLVSELFELSKLEARQTVPRPEPFSVTELVQDVLLKLEPEARARTIALEAHWPTAVPFACADIGLIERVLQNLLDNALRYTPAGGRVLVTVAAPDAQQRLTLLVTDTGRGIAPQDLPHVFDRFYRSDQVRDKTQDGLGLGLAIARRIVHLHGSELTVHSREGEGTCFAFSLPVYGG</sequence>
<comment type="subcellular location">
    <subcellularLocation>
        <location evidence="2">Membrane</location>
    </subcellularLocation>
</comment>
<dbReference type="Pfam" id="PF00672">
    <property type="entry name" value="HAMP"/>
    <property type="match status" value="1"/>
</dbReference>
<evidence type="ECO:0000259" key="11">
    <source>
        <dbReference type="PROSITE" id="PS50109"/>
    </source>
</evidence>
<accession>A0ABY7LU83</accession>
<dbReference type="Pfam" id="PF00512">
    <property type="entry name" value="HisKA"/>
    <property type="match status" value="1"/>
</dbReference>
<dbReference type="CDD" id="cd06225">
    <property type="entry name" value="HAMP"/>
    <property type="match status" value="1"/>
</dbReference>
<dbReference type="Gene3D" id="3.30.565.10">
    <property type="entry name" value="Histidine kinase-like ATPase, C-terminal domain"/>
    <property type="match status" value="1"/>
</dbReference>
<feature type="domain" description="HAMP" evidence="12">
    <location>
        <begin position="205"/>
        <end position="258"/>
    </location>
</feature>
<dbReference type="InterPro" id="IPR005467">
    <property type="entry name" value="His_kinase_dom"/>
</dbReference>
<keyword evidence="8 13" id="KW-0067">ATP-binding</keyword>
<dbReference type="GO" id="GO:0005524">
    <property type="term" value="F:ATP binding"/>
    <property type="evidence" value="ECO:0007669"/>
    <property type="project" value="UniProtKB-KW"/>
</dbReference>
<proteinExistence type="predicted"/>
<dbReference type="InterPro" id="IPR003594">
    <property type="entry name" value="HATPase_dom"/>
</dbReference>
<dbReference type="SUPFAM" id="SSF47384">
    <property type="entry name" value="Homodimeric domain of signal transducing histidine kinase"/>
    <property type="match status" value="1"/>
</dbReference>
<evidence type="ECO:0000256" key="7">
    <source>
        <dbReference type="ARBA" id="ARBA00022777"/>
    </source>
</evidence>
<evidence type="ECO:0000256" key="2">
    <source>
        <dbReference type="ARBA" id="ARBA00004370"/>
    </source>
</evidence>
<organism evidence="13 14">
    <name type="scientific">Hymenobacter canadensis</name>
    <dbReference type="NCBI Taxonomy" id="2999067"/>
    <lineage>
        <taxon>Bacteria</taxon>
        <taxon>Pseudomonadati</taxon>
        <taxon>Bacteroidota</taxon>
        <taxon>Cytophagia</taxon>
        <taxon>Cytophagales</taxon>
        <taxon>Hymenobacteraceae</taxon>
        <taxon>Hymenobacter</taxon>
    </lineage>
</organism>
<dbReference type="Proteomes" id="UP001211005">
    <property type="component" value="Chromosome"/>
</dbReference>
<evidence type="ECO:0000256" key="10">
    <source>
        <dbReference type="SAM" id="Phobius"/>
    </source>
</evidence>
<dbReference type="SMART" id="SM00304">
    <property type="entry name" value="HAMP"/>
    <property type="match status" value="1"/>
</dbReference>
<evidence type="ECO:0000313" key="13">
    <source>
        <dbReference type="EMBL" id="WBA42790.1"/>
    </source>
</evidence>
<dbReference type="PANTHER" id="PTHR42878:SF7">
    <property type="entry name" value="SENSOR HISTIDINE KINASE GLRK"/>
    <property type="match status" value="1"/>
</dbReference>
<keyword evidence="10" id="KW-0472">Membrane</keyword>
<evidence type="ECO:0000256" key="3">
    <source>
        <dbReference type="ARBA" id="ARBA00012438"/>
    </source>
</evidence>
<keyword evidence="10" id="KW-1133">Transmembrane helix</keyword>
<keyword evidence="9" id="KW-0902">Two-component regulatory system</keyword>
<dbReference type="SUPFAM" id="SSF158472">
    <property type="entry name" value="HAMP domain-like"/>
    <property type="match status" value="1"/>
</dbReference>
<dbReference type="Gene3D" id="1.10.287.130">
    <property type="match status" value="1"/>
</dbReference>
<evidence type="ECO:0000313" key="14">
    <source>
        <dbReference type="Proteomes" id="UP001211005"/>
    </source>
</evidence>
<dbReference type="CDD" id="cd00082">
    <property type="entry name" value="HisKA"/>
    <property type="match status" value="1"/>
</dbReference>
<evidence type="ECO:0000256" key="1">
    <source>
        <dbReference type="ARBA" id="ARBA00000085"/>
    </source>
</evidence>